<dbReference type="Ensembl" id="ENSGWIT00000009312.1">
    <property type="protein sequence ID" value="ENSGWIP00000008340.1"/>
    <property type="gene ID" value="ENSGWIG00000004903.1"/>
</dbReference>
<sequence length="241" mass="27539">YPEALVSLFQECVLSSLMSQSGKRVLHIDVNPYYGGAGGSISPLEELFNKLKLPVPKKLMGCGKEWRIDLVPKFFLATDQLLKVLVHTEVTRYLDFKVVEGSYVYKAGRLHEVPATEEDMFADLMGIFDKRRFKKLLLYVLNFDIRNPCTYQDMDPHKTTTRDLFAHFDLGLNVIEFIGHAIALHSSESYLDQPCVDTIKRIRLYVESLSRGKTSPYLYPVYGLGELPQGFARLNSNYTEI</sequence>
<dbReference type="GO" id="GO:0005093">
    <property type="term" value="F:Rab GDP-dissociation inhibitor activity"/>
    <property type="evidence" value="ECO:0007669"/>
    <property type="project" value="InterPro"/>
</dbReference>
<dbReference type="PANTHER" id="PTHR11787:SF3">
    <property type="entry name" value="RAB GDP DISSOCIATION INHIBITOR ALPHA"/>
    <property type="match status" value="1"/>
</dbReference>
<evidence type="ECO:0000256" key="7">
    <source>
        <dbReference type="ARBA" id="ARBA00037119"/>
    </source>
</evidence>
<comment type="similarity">
    <text evidence="3 8">Belongs to the Rab GDI family.</text>
</comment>
<dbReference type="Gene3D" id="3.30.519.10">
    <property type="entry name" value="Guanine Nucleotide Dissociation Inhibitor, domain 2"/>
    <property type="match status" value="1"/>
</dbReference>
<dbReference type="Gene3D" id="1.10.405.10">
    <property type="entry name" value="Guanine Nucleotide Dissociation Inhibitor, domain 1"/>
    <property type="match status" value="1"/>
</dbReference>
<keyword evidence="5 8" id="KW-0963">Cytoplasm</keyword>
<evidence type="ECO:0000256" key="5">
    <source>
        <dbReference type="ARBA" id="ARBA00022490"/>
    </source>
</evidence>
<evidence type="ECO:0000256" key="8">
    <source>
        <dbReference type="RuleBase" id="RU363124"/>
    </source>
</evidence>
<protein>
    <recommendedName>
        <fullName evidence="8">Rab GDP dissociation inhibitor</fullName>
    </recommendedName>
</protein>
<dbReference type="SUPFAM" id="SSF51905">
    <property type="entry name" value="FAD/NAD(P)-binding domain"/>
    <property type="match status" value="1"/>
</dbReference>
<comment type="function">
    <text evidence="7">Regulates the GDP/GTP exchange reaction of most Rab proteins by inhibiting the dissociation of GDP from them, and the subsequent binding of GTP to them. Promotes the dissociation of GDP-bound Rab proteins from the membrane and inhibits their activation. Promotes the dissociation of RAB1A, RAB3A, RAB5A and RAB10 from membranes.</text>
</comment>
<dbReference type="InterPro" id="IPR018203">
    <property type="entry name" value="GDP_dissociation_inhibitor"/>
</dbReference>
<dbReference type="PRINTS" id="PR00892">
    <property type="entry name" value="RABGDI"/>
</dbReference>
<dbReference type="InterPro" id="IPR000806">
    <property type="entry name" value="RabGDI"/>
</dbReference>
<accession>A0A8C5DKT1</accession>
<dbReference type="FunFam" id="1.10.405.10:FF:000011">
    <property type="entry name" value="Rab GDP dissociation inhibitor"/>
    <property type="match status" value="1"/>
</dbReference>
<keyword evidence="6" id="KW-0333">Golgi apparatus</keyword>
<dbReference type="GO" id="GO:0005096">
    <property type="term" value="F:GTPase activator activity"/>
    <property type="evidence" value="ECO:0007669"/>
    <property type="project" value="UniProtKB-KW"/>
</dbReference>
<dbReference type="PANTHER" id="PTHR11787">
    <property type="entry name" value="RAB GDP-DISSOCIATION INHIBITOR"/>
    <property type="match status" value="1"/>
</dbReference>
<name>A0A8C5DKT1_GOUWI</name>
<evidence type="ECO:0000256" key="4">
    <source>
        <dbReference type="ARBA" id="ARBA00022468"/>
    </source>
</evidence>
<keyword evidence="4 8" id="KW-0343">GTPase activation</keyword>
<comment type="function">
    <text evidence="8">Regulates the GDP/GTP exchange reaction of most RAB proteins by inhibiting the dissociation of GDP from them, and the subsequent binding of GTP.</text>
</comment>
<keyword evidence="10" id="KW-1185">Reference proteome</keyword>
<proteinExistence type="inferred from homology"/>
<dbReference type="InterPro" id="IPR036188">
    <property type="entry name" value="FAD/NAD-bd_sf"/>
</dbReference>
<dbReference type="GO" id="GO:0016192">
    <property type="term" value="P:vesicle-mediated transport"/>
    <property type="evidence" value="ECO:0007669"/>
    <property type="project" value="TreeGrafter"/>
</dbReference>
<evidence type="ECO:0000256" key="2">
    <source>
        <dbReference type="ARBA" id="ARBA00004601"/>
    </source>
</evidence>
<evidence type="ECO:0000313" key="9">
    <source>
        <dbReference type="Ensembl" id="ENSGWIP00000008340.1"/>
    </source>
</evidence>
<dbReference type="Proteomes" id="UP000694680">
    <property type="component" value="Chromosome 5"/>
</dbReference>
<evidence type="ECO:0000313" key="10">
    <source>
        <dbReference type="Proteomes" id="UP000694680"/>
    </source>
</evidence>
<dbReference type="GO" id="GO:0015031">
    <property type="term" value="P:protein transport"/>
    <property type="evidence" value="ECO:0007669"/>
    <property type="project" value="InterPro"/>
</dbReference>
<evidence type="ECO:0000256" key="1">
    <source>
        <dbReference type="ARBA" id="ARBA00004496"/>
    </source>
</evidence>
<reference evidence="9" key="1">
    <citation type="submission" date="2020-06" db="EMBL/GenBank/DDBJ databases">
        <authorList>
            <consortium name="Wellcome Sanger Institute Data Sharing"/>
        </authorList>
    </citation>
    <scope>NUCLEOTIDE SEQUENCE [LARGE SCALE GENOMIC DNA]</scope>
</reference>
<organism evidence="9 10">
    <name type="scientific">Gouania willdenowi</name>
    <name type="common">Blunt-snouted clingfish</name>
    <name type="synonym">Lepadogaster willdenowi</name>
    <dbReference type="NCBI Taxonomy" id="441366"/>
    <lineage>
        <taxon>Eukaryota</taxon>
        <taxon>Metazoa</taxon>
        <taxon>Chordata</taxon>
        <taxon>Craniata</taxon>
        <taxon>Vertebrata</taxon>
        <taxon>Euteleostomi</taxon>
        <taxon>Actinopterygii</taxon>
        <taxon>Neopterygii</taxon>
        <taxon>Teleostei</taxon>
        <taxon>Neoteleostei</taxon>
        <taxon>Acanthomorphata</taxon>
        <taxon>Ovalentaria</taxon>
        <taxon>Blenniimorphae</taxon>
        <taxon>Blenniiformes</taxon>
        <taxon>Gobiesocoidei</taxon>
        <taxon>Gobiesocidae</taxon>
        <taxon>Gobiesocinae</taxon>
        <taxon>Gouania</taxon>
    </lineage>
</organism>
<dbReference type="GO" id="GO:0005794">
    <property type="term" value="C:Golgi apparatus"/>
    <property type="evidence" value="ECO:0007669"/>
    <property type="project" value="UniProtKB-SubCell"/>
</dbReference>
<evidence type="ECO:0000256" key="3">
    <source>
        <dbReference type="ARBA" id="ARBA00005593"/>
    </source>
</evidence>
<reference evidence="9" key="2">
    <citation type="submission" date="2025-08" db="UniProtKB">
        <authorList>
            <consortium name="Ensembl"/>
        </authorList>
    </citation>
    <scope>IDENTIFICATION</scope>
</reference>
<dbReference type="GO" id="GO:0007264">
    <property type="term" value="P:small GTPase-mediated signal transduction"/>
    <property type="evidence" value="ECO:0007669"/>
    <property type="project" value="InterPro"/>
</dbReference>
<comment type="subcellular location">
    <subcellularLocation>
        <location evidence="1 8">Cytoplasm</location>
    </subcellularLocation>
    <subcellularLocation>
        <location evidence="2">Golgi apparatus</location>
        <location evidence="2">trans-Golgi network</location>
    </subcellularLocation>
</comment>
<evidence type="ECO:0000256" key="6">
    <source>
        <dbReference type="ARBA" id="ARBA00023034"/>
    </source>
</evidence>
<reference evidence="9" key="3">
    <citation type="submission" date="2025-09" db="UniProtKB">
        <authorList>
            <consortium name="Ensembl"/>
        </authorList>
    </citation>
    <scope>IDENTIFICATION</scope>
</reference>
<dbReference type="AlphaFoldDB" id="A0A8C5DKT1"/>
<dbReference type="PRINTS" id="PR00891">
    <property type="entry name" value="RABGDIREP"/>
</dbReference>
<dbReference type="Gene3D" id="3.50.50.60">
    <property type="entry name" value="FAD/NAD(P)-binding domain"/>
    <property type="match status" value="1"/>
</dbReference>
<dbReference type="Pfam" id="PF00996">
    <property type="entry name" value="GDI"/>
    <property type="match status" value="1"/>
</dbReference>